<sequence length="1090" mass="119587">MTDVRKALRVLGGAGLLLSFGVATNQVLNNGTLSWTWMYAAFGFGVLSLLLSERAVPAATEATPHGGRRVYLRQLRASVRDMETVGIATQSEFVFRMRQVYVDVSVVPQPLHNTTREPYLGSVSGGERRSLKSVLRDADRDAASRVLAVIGGPGSGKTTLARNTALGLCEHRWRPWRRRLPVLLYLRDHATALLADEPPTLGTVAVSAGWLEGKVPARWLDRRLDRGGCVVLLDGLDEVADRADRDRVVAWVARQIQRHPDNVYVVTSRPHGYETNPLPGAEVLQVRRFTWRQIELFLRQWAFATESRARQGTEREIRAIADRNATDLLTRLRGQPALYELAANPLLLTMTANVHRYRGQLPGSRAELYAEMCDVLLHRRAEARGLSDATGLGGPHKRHVAQHLALAMMRARVRDWPVRDAATAIRRPLRQVPGTVTAEVFLTEARKSGLLVERERGVYGFAHLTLQEYLAAAQLGDSRTDSTVLTTHVDDPWWRETILLWSAANDATPVINACLDRNTVPALALALDCVDQARTVDPDVRERVDEIATARTDDPADAARLRLLIGVLAARSLRETIQLDDSTALCARPVPRLVYQQFVREEREAGRHHDDPAPSDGSQADNRAAVGMQAGDAERFVAWLNTVTGDTGYRLPTPEELHDPAAATSVDLAHHTLWARHAERTVLHRPDGAPWPYSAPSAWLRTRPVADRRRLMPFLRLLALPAEDRSHIEGCTRVLLTGITHAEDIPGSPGLAPLELPLTLALALALDDARAHLSTRDSSASGPSTPDPEADKPLTRARRLLHAINPALIVDPALSIELDRAIADGPAIYALSNRRALTVALSQAYERTLTRARELDPDLTHDPNGAYTLHFDLRVAVEAALPLAVTLDGALDLELNDAPALNPVFSDLDDSLGIAPALDLVFSLDDNATTGGLRIAAAAFHALSTAWTYLPGANADLASFDDFMTRVATEAPAGPSPKPPEDPTTDLRELRARLRATQHNSTLPVLDETVALLTSMRDRWSPSDDRSLACARSALLATLIILAVLPLEDHADEEAAQALRLAWQSLTALPHYPTRHPAPNQLLLLARTQP</sequence>
<dbReference type="PANTHER" id="PTHR46844:SF1">
    <property type="entry name" value="SLR5058 PROTEIN"/>
    <property type="match status" value="1"/>
</dbReference>
<dbReference type="InterPro" id="IPR027417">
    <property type="entry name" value="P-loop_NTPase"/>
</dbReference>
<keyword evidence="3" id="KW-1185">Reference proteome</keyword>
<proteinExistence type="predicted"/>
<gene>
    <name evidence="2" type="ORF">K1J60_20125</name>
</gene>
<dbReference type="PANTHER" id="PTHR46844">
    <property type="entry name" value="SLR5058 PROTEIN"/>
    <property type="match status" value="1"/>
</dbReference>
<evidence type="ECO:0000313" key="3">
    <source>
        <dbReference type="Proteomes" id="UP000827138"/>
    </source>
</evidence>
<evidence type="ECO:0000259" key="1">
    <source>
        <dbReference type="PROSITE" id="PS50837"/>
    </source>
</evidence>
<accession>A0ABX8XRJ3</accession>
<dbReference type="Pfam" id="PF05729">
    <property type="entry name" value="NACHT"/>
    <property type="match status" value="1"/>
</dbReference>
<reference evidence="2 3" key="1">
    <citation type="submission" date="2021-08" db="EMBL/GenBank/DDBJ databases">
        <authorList>
            <person name="Ping M."/>
        </authorList>
    </citation>
    <scope>NUCLEOTIDE SEQUENCE [LARGE SCALE GENOMIC DNA]</scope>
    <source>
        <strain evidence="2 3">MG28</strain>
    </source>
</reference>
<dbReference type="PROSITE" id="PS50837">
    <property type="entry name" value="NACHT"/>
    <property type="match status" value="1"/>
</dbReference>
<dbReference type="Gene3D" id="3.40.50.300">
    <property type="entry name" value="P-loop containing nucleotide triphosphate hydrolases"/>
    <property type="match status" value="1"/>
</dbReference>
<protein>
    <submittedName>
        <fullName evidence="2">NACHT domain-containing protein</fullName>
    </submittedName>
</protein>
<dbReference type="SUPFAM" id="SSF52540">
    <property type="entry name" value="P-loop containing nucleoside triphosphate hydrolases"/>
    <property type="match status" value="1"/>
</dbReference>
<organism evidence="2 3">
    <name type="scientific">Streptomyces akebiae</name>
    <dbReference type="NCBI Taxonomy" id="2865673"/>
    <lineage>
        <taxon>Bacteria</taxon>
        <taxon>Bacillati</taxon>
        <taxon>Actinomycetota</taxon>
        <taxon>Actinomycetes</taxon>
        <taxon>Kitasatosporales</taxon>
        <taxon>Streptomycetaceae</taxon>
        <taxon>Streptomyces</taxon>
    </lineage>
</organism>
<name>A0ABX8XRJ3_9ACTN</name>
<dbReference type="RefSeq" id="WP_220647422.1">
    <property type="nucleotide sequence ID" value="NZ_CP080647.1"/>
</dbReference>
<evidence type="ECO:0000313" key="2">
    <source>
        <dbReference type="EMBL" id="QYX78548.1"/>
    </source>
</evidence>
<dbReference type="Proteomes" id="UP000827138">
    <property type="component" value="Chromosome"/>
</dbReference>
<dbReference type="InterPro" id="IPR007111">
    <property type="entry name" value="NACHT_NTPase"/>
</dbReference>
<dbReference type="EMBL" id="CP080647">
    <property type="protein sequence ID" value="QYX78548.1"/>
    <property type="molecule type" value="Genomic_DNA"/>
</dbReference>
<feature type="domain" description="NACHT" evidence="1">
    <location>
        <begin position="145"/>
        <end position="270"/>
    </location>
</feature>